<keyword evidence="2" id="KW-1185">Reference proteome</keyword>
<name>A0A7J5A8S5_9FLAO</name>
<dbReference type="EMBL" id="WAAU01000030">
    <property type="protein sequence ID" value="KAB1153970.1"/>
    <property type="molecule type" value="Genomic_DNA"/>
</dbReference>
<accession>A0A7J5A8S5</accession>
<proteinExistence type="predicted"/>
<organism evidence="1 2">
    <name type="scientific">Tenacibaculum aiptasiae</name>
    <dbReference type="NCBI Taxonomy" id="426481"/>
    <lineage>
        <taxon>Bacteria</taxon>
        <taxon>Pseudomonadati</taxon>
        <taxon>Bacteroidota</taxon>
        <taxon>Flavobacteriia</taxon>
        <taxon>Flavobacteriales</taxon>
        <taxon>Flavobacteriaceae</taxon>
        <taxon>Tenacibaculum</taxon>
    </lineage>
</organism>
<reference evidence="1 2" key="1">
    <citation type="submission" date="2019-09" db="EMBL/GenBank/DDBJ databases">
        <authorList>
            <person name="Cao W.R."/>
        </authorList>
    </citation>
    <scope>NUCLEOTIDE SEQUENCE [LARGE SCALE GENOMIC DNA]</scope>
    <source>
        <strain evidence="2">a4</strain>
    </source>
</reference>
<dbReference type="RefSeq" id="WP_150901090.1">
    <property type="nucleotide sequence ID" value="NZ_WAAU01000030.1"/>
</dbReference>
<dbReference type="Proteomes" id="UP000467305">
    <property type="component" value="Unassembled WGS sequence"/>
</dbReference>
<protein>
    <submittedName>
        <fullName evidence="1">Uncharacterized protein</fullName>
    </submittedName>
</protein>
<dbReference type="AlphaFoldDB" id="A0A7J5A8S5"/>
<evidence type="ECO:0000313" key="2">
    <source>
        <dbReference type="Proteomes" id="UP000467305"/>
    </source>
</evidence>
<sequence length="180" mass="21182">MKIDKEKVLDLLKENYTTPREIDKVLDTSKYIFITHKHKDYEADDERGGVFGSGPIVYNKHTKEYYAAWGIDFITGDYSKYLDEISEPESKPSLEKIKEGVYRRNYLNESDIVKFIKLTRKNEIEFELRNVEDYDYDNRKVIVESADAKLLESLKNFLDSIEIECSFVNKKEVLVNQIKS</sequence>
<gene>
    <name evidence="1" type="ORF">F7018_15920</name>
</gene>
<dbReference type="OrthoDB" id="1355602at2"/>
<comment type="caution">
    <text evidence="1">The sequence shown here is derived from an EMBL/GenBank/DDBJ whole genome shotgun (WGS) entry which is preliminary data.</text>
</comment>
<evidence type="ECO:0000313" key="1">
    <source>
        <dbReference type="EMBL" id="KAB1153970.1"/>
    </source>
</evidence>